<evidence type="ECO:0000313" key="3">
    <source>
        <dbReference type="Proteomes" id="UP000695802"/>
    </source>
</evidence>
<feature type="transmembrane region" description="Helical" evidence="1">
    <location>
        <begin position="417"/>
        <end position="438"/>
    </location>
</feature>
<gene>
    <name evidence="2" type="ORF">JR064_20260</name>
</gene>
<protein>
    <recommendedName>
        <fullName evidence="4">J domain-containing protein</fullName>
    </recommendedName>
</protein>
<feature type="transmembrane region" description="Helical" evidence="1">
    <location>
        <begin position="503"/>
        <end position="519"/>
    </location>
</feature>
<feature type="transmembrane region" description="Helical" evidence="1">
    <location>
        <begin position="444"/>
        <end position="466"/>
    </location>
</feature>
<dbReference type="RefSeq" id="WP_206230926.1">
    <property type="nucleotide sequence ID" value="NZ_JAFIWB010000031.1"/>
</dbReference>
<dbReference type="EMBL" id="JAFIWB010000031">
    <property type="protein sequence ID" value="MBN6104503.1"/>
    <property type="molecule type" value="Genomic_DNA"/>
</dbReference>
<feature type="transmembrane region" description="Helical" evidence="1">
    <location>
        <begin position="531"/>
        <end position="548"/>
    </location>
</feature>
<feature type="transmembrane region" description="Helical" evidence="1">
    <location>
        <begin position="554"/>
        <end position="570"/>
    </location>
</feature>
<proteinExistence type="predicted"/>
<comment type="caution">
    <text evidence="2">The sequence shown here is derived from an EMBL/GenBank/DDBJ whole genome shotgun (WGS) entry which is preliminary data.</text>
</comment>
<name>A0ABS3B7B4_9XANT</name>
<accession>A0ABS3B7B4</accession>
<keyword evidence="1" id="KW-0812">Transmembrane</keyword>
<organism evidence="2 3">
    <name type="scientific">Xanthomonas bonasiae</name>
    <dbReference type="NCBI Taxonomy" id="2810351"/>
    <lineage>
        <taxon>Bacteria</taxon>
        <taxon>Pseudomonadati</taxon>
        <taxon>Pseudomonadota</taxon>
        <taxon>Gammaproteobacteria</taxon>
        <taxon>Lysobacterales</taxon>
        <taxon>Lysobacteraceae</taxon>
        <taxon>Xanthomonas</taxon>
    </lineage>
</organism>
<keyword evidence="1" id="KW-1133">Transmembrane helix</keyword>
<keyword evidence="3" id="KW-1185">Reference proteome</keyword>
<sequence>MQSYEQAGDGLQTAQQCGGGASSMSWAAEALGLSADADARAIKRAYALRLKTTRPDDDPVAFQQLYETYQAALAWTEAATWPHQARATIEDMQVEVSSLAPQTAVASPAGEAPARQRRSLADLVHDPVLEAELAQWQHDGYVQDRAERILAAAHAMPAADFGPWLRALPELWSLGLRPRIQQAIATQAAGEGVTMSDAALDALIACFCDEQDSEFRQALWSGRVLAIALGRSPDLLAHWLSQRVNRLSDDDRTAIGARVLRALREGKASLQLQTIDALSSAFRWSQQDHDRDDRAWLHDAQRTARTQERSRRRLAALAPDGDAAVLAYELEAAHWPKMTPHRAAWLRACLMGPPSRWGCFLSALLPARPMWMYRFCGIVDQWSPDGLPASLQPRHVRFWRQLGDRRRPHGWQVAVDLARGLAVAALIAVGATLMLPFAGAADTAWIVGALATGLAIWIALVLVQVVARWQACTTLSSLGKRLAHCWALPAASIAILVGMRSGGLGVAVGSALAYISAYRMAGRMDTESRKAIIPGLGVVGGLSVPLVIAIQAGAWPGTVVALLFWAISLIQDTQHRALQRHA</sequence>
<evidence type="ECO:0000313" key="2">
    <source>
        <dbReference type="EMBL" id="MBN6104503.1"/>
    </source>
</evidence>
<reference evidence="2 3" key="1">
    <citation type="submission" date="2021-02" db="EMBL/GenBank/DDBJ databases">
        <title>Taxonomically Unique Crown Gall-Associated Xanthomonas Stains Have Deficiency in Virulence Repertories.</title>
        <authorList>
            <person name="Mafakheri H."/>
            <person name="Taghavi S.M."/>
            <person name="Dimkic I."/>
            <person name="Nemanja K."/>
            <person name="Osdaghi E."/>
        </authorList>
    </citation>
    <scope>NUCLEOTIDE SEQUENCE [LARGE SCALE GENOMIC DNA]</scope>
    <source>
        <strain evidence="2 3">FX4</strain>
    </source>
</reference>
<evidence type="ECO:0000256" key="1">
    <source>
        <dbReference type="SAM" id="Phobius"/>
    </source>
</evidence>
<keyword evidence="1" id="KW-0472">Membrane</keyword>
<dbReference type="Proteomes" id="UP000695802">
    <property type="component" value="Unassembled WGS sequence"/>
</dbReference>
<evidence type="ECO:0008006" key="4">
    <source>
        <dbReference type="Google" id="ProtNLM"/>
    </source>
</evidence>